<comment type="caution">
    <text evidence="2">The sequence shown here is derived from an EMBL/GenBank/DDBJ whole genome shotgun (WGS) entry which is preliminary data.</text>
</comment>
<keyword evidence="2" id="KW-0489">Methyltransferase</keyword>
<keyword evidence="2" id="KW-0808">Transferase</keyword>
<dbReference type="EMBL" id="JBHUKR010000007">
    <property type="protein sequence ID" value="MFD2417254.1"/>
    <property type="molecule type" value="Genomic_DNA"/>
</dbReference>
<feature type="domain" description="Methyltransferase" evidence="1">
    <location>
        <begin position="51"/>
        <end position="137"/>
    </location>
</feature>
<dbReference type="SUPFAM" id="SSF53335">
    <property type="entry name" value="S-adenosyl-L-methionine-dependent methyltransferases"/>
    <property type="match status" value="1"/>
</dbReference>
<dbReference type="Pfam" id="PF13649">
    <property type="entry name" value="Methyltransf_25"/>
    <property type="match status" value="1"/>
</dbReference>
<proteinExistence type="predicted"/>
<accession>A0ABW5FSQ2</accession>
<evidence type="ECO:0000313" key="3">
    <source>
        <dbReference type="Proteomes" id="UP001597417"/>
    </source>
</evidence>
<dbReference type="InterPro" id="IPR041698">
    <property type="entry name" value="Methyltransf_25"/>
</dbReference>
<gene>
    <name evidence="2" type="ORF">ACFSXZ_13065</name>
</gene>
<dbReference type="GO" id="GO:0032259">
    <property type="term" value="P:methylation"/>
    <property type="evidence" value="ECO:0007669"/>
    <property type="project" value="UniProtKB-KW"/>
</dbReference>
<name>A0ABW5FSQ2_9PSEU</name>
<protein>
    <submittedName>
        <fullName evidence="2">Methyltransferase domain-containing protein</fullName>
    </submittedName>
</protein>
<reference evidence="3" key="1">
    <citation type="journal article" date="2019" name="Int. J. Syst. Evol. Microbiol.">
        <title>The Global Catalogue of Microorganisms (GCM) 10K type strain sequencing project: providing services to taxonomists for standard genome sequencing and annotation.</title>
        <authorList>
            <consortium name="The Broad Institute Genomics Platform"/>
            <consortium name="The Broad Institute Genome Sequencing Center for Infectious Disease"/>
            <person name="Wu L."/>
            <person name="Ma J."/>
        </authorList>
    </citation>
    <scope>NUCLEOTIDE SEQUENCE [LARGE SCALE GENOMIC DNA]</scope>
    <source>
        <strain evidence="3">CGMCC 4.7645</strain>
    </source>
</reference>
<dbReference type="InterPro" id="IPR029063">
    <property type="entry name" value="SAM-dependent_MTases_sf"/>
</dbReference>
<keyword evidence="3" id="KW-1185">Reference proteome</keyword>
<dbReference type="CDD" id="cd02440">
    <property type="entry name" value="AdoMet_MTases"/>
    <property type="match status" value="1"/>
</dbReference>
<dbReference type="Proteomes" id="UP001597417">
    <property type="component" value="Unassembled WGS sequence"/>
</dbReference>
<dbReference type="GO" id="GO:0008168">
    <property type="term" value="F:methyltransferase activity"/>
    <property type="evidence" value="ECO:0007669"/>
    <property type="project" value="UniProtKB-KW"/>
</dbReference>
<sequence>MSGHFDTGLLGGTCVLELGNGRRLTLPTHRWVSDPAEGDELLLDRCTGPTLDIGCGPGRLTSALVKKGIPSLGIDVSPTAIRLTRERGGTAVLGDVFHRVPGEGRWRYALLADGNIGIGGDPVALLRRVFRLLTADGRALVELDPPGRSVRTERVRVNGGAWFPWAWLGADALEEVARAASLRVTWTAAYGHRHFTELAR</sequence>
<dbReference type="Gene3D" id="3.40.50.150">
    <property type="entry name" value="Vaccinia Virus protein VP39"/>
    <property type="match status" value="1"/>
</dbReference>
<evidence type="ECO:0000259" key="1">
    <source>
        <dbReference type="Pfam" id="PF13649"/>
    </source>
</evidence>
<evidence type="ECO:0000313" key="2">
    <source>
        <dbReference type="EMBL" id="MFD2417254.1"/>
    </source>
</evidence>
<dbReference type="RefSeq" id="WP_378264854.1">
    <property type="nucleotide sequence ID" value="NZ_JBHUKR010000007.1"/>
</dbReference>
<organism evidence="2 3">
    <name type="scientific">Amycolatopsis pigmentata</name>
    <dbReference type="NCBI Taxonomy" id="450801"/>
    <lineage>
        <taxon>Bacteria</taxon>
        <taxon>Bacillati</taxon>
        <taxon>Actinomycetota</taxon>
        <taxon>Actinomycetes</taxon>
        <taxon>Pseudonocardiales</taxon>
        <taxon>Pseudonocardiaceae</taxon>
        <taxon>Amycolatopsis</taxon>
    </lineage>
</organism>